<keyword evidence="2" id="KW-1185">Reference proteome</keyword>
<reference evidence="1 2" key="1">
    <citation type="journal article" date="2009" name="PLoS Genet.">
        <title>Genomic analysis of the basal lineage fungus Rhizopus oryzae reveals a whole-genome duplication.</title>
        <authorList>
            <person name="Ma L.-J."/>
            <person name="Ibrahim A.S."/>
            <person name="Skory C."/>
            <person name="Grabherr M.G."/>
            <person name="Burger G."/>
            <person name="Butler M."/>
            <person name="Elias M."/>
            <person name="Idnurm A."/>
            <person name="Lang B.F."/>
            <person name="Sone T."/>
            <person name="Abe A."/>
            <person name="Calvo S.E."/>
            <person name="Corrochano L.M."/>
            <person name="Engels R."/>
            <person name="Fu J."/>
            <person name="Hansberg W."/>
            <person name="Kim J.-M."/>
            <person name="Kodira C.D."/>
            <person name="Koehrsen M.J."/>
            <person name="Liu B."/>
            <person name="Miranda-Saavedra D."/>
            <person name="O'Leary S."/>
            <person name="Ortiz-Castellanos L."/>
            <person name="Poulter R."/>
            <person name="Rodriguez-Romero J."/>
            <person name="Ruiz-Herrera J."/>
            <person name="Shen Y.-Q."/>
            <person name="Zeng Q."/>
            <person name="Galagan J."/>
            <person name="Birren B.W."/>
            <person name="Cuomo C.A."/>
            <person name="Wickes B.L."/>
        </authorList>
    </citation>
    <scope>NUCLEOTIDE SEQUENCE [LARGE SCALE GENOMIC DNA]</scope>
    <source>
        <strain evidence="2">RA 99-880 / ATCC MYA-4621 / FGSC 9543 / NRRL 43880</strain>
    </source>
</reference>
<evidence type="ECO:0000313" key="1">
    <source>
        <dbReference type="EMBL" id="EIE89490.1"/>
    </source>
</evidence>
<name>I1CM10_RHIO9</name>
<dbReference type="VEuPathDB" id="FungiDB:RO3G_14201"/>
<proteinExistence type="predicted"/>
<dbReference type="InParanoid" id="I1CM10"/>
<dbReference type="RefSeq" id="XP_067524886.1">
    <property type="nucleotide sequence ID" value="XM_067668785.1"/>
</dbReference>
<gene>
    <name evidence="1" type="ORF">RO3G_14201</name>
</gene>
<dbReference type="GeneID" id="93621166"/>
<dbReference type="EMBL" id="CH476744">
    <property type="protein sequence ID" value="EIE89490.1"/>
    <property type="molecule type" value="Genomic_DNA"/>
</dbReference>
<protein>
    <submittedName>
        <fullName evidence="1">Uncharacterized protein</fullName>
    </submittedName>
</protein>
<accession>I1CM10</accession>
<sequence>MWKPDTTHIAIKHSFEFNFPNSTHAIMNGPGEVELP</sequence>
<evidence type="ECO:0000313" key="2">
    <source>
        <dbReference type="Proteomes" id="UP000009138"/>
    </source>
</evidence>
<dbReference type="Proteomes" id="UP000009138">
    <property type="component" value="Unassembled WGS sequence"/>
</dbReference>
<organism evidence="1 2">
    <name type="scientific">Rhizopus delemar (strain RA 99-880 / ATCC MYA-4621 / FGSC 9543 / NRRL 43880)</name>
    <name type="common">Mucormycosis agent</name>
    <name type="synonym">Rhizopus arrhizus var. delemar</name>
    <dbReference type="NCBI Taxonomy" id="246409"/>
    <lineage>
        <taxon>Eukaryota</taxon>
        <taxon>Fungi</taxon>
        <taxon>Fungi incertae sedis</taxon>
        <taxon>Mucoromycota</taxon>
        <taxon>Mucoromycotina</taxon>
        <taxon>Mucoromycetes</taxon>
        <taxon>Mucorales</taxon>
        <taxon>Mucorineae</taxon>
        <taxon>Rhizopodaceae</taxon>
        <taxon>Rhizopus</taxon>
    </lineage>
</organism>
<dbReference type="AlphaFoldDB" id="I1CM10"/>